<organism evidence="2 3">
    <name type="scientific">Kordia periserrulae</name>
    <dbReference type="NCBI Taxonomy" id="701523"/>
    <lineage>
        <taxon>Bacteria</taxon>
        <taxon>Pseudomonadati</taxon>
        <taxon>Bacteroidota</taxon>
        <taxon>Flavobacteriia</taxon>
        <taxon>Flavobacteriales</taxon>
        <taxon>Flavobacteriaceae</taxon>
        <taxon>Kordia</taxon>
    </lineage>
</organism>
<evidence type="ECO:0000313" key="2">
    <source>
        <dbReference type="EMBL" id="PTX62308.1"/>
    </source>
</evidence>
<keyword evidence="1" id="KW-1133">Transmembrane helix</keyword>
<keyword evidence="1" id="KW-0472">Membrane</keyword>
<reference evidence="2 3" key="1">
    <citation type="submission" date="2018-04" db="EMBL/GenBank/DDBJ databases">
        <title>Genomic Encyclopedia of Archaeal and Bacterial Type Strains, Phase II (KMG-II): from individual species to whole genera.</title>
        <authorList>
            <person name="Goeker M."/>
        </authorList>
    </citation>
    <scope>NUCLEOTIDE SEQUENCE [LARGE SCALE GENOMIC DNA]</scope>
    <source>
        <strain evidence="2 3">DSM 25731</strain>
    </source>
</reference>
<feature type="transmembrane region" description="Helical" evidence="1">
    <location>
        <begin position="12"/>
        <end position="33"/>
    </location>
</feature>
<comment type="caution">
    <text evidence="2">The sequence shown here is derived from an EMBL/GenBank/DDBJ whole genome shotgun (WGS) entry which is preliminary data.</text>
</comment>
<keyword evidence="3" id="KW-1185">Reference proteome</keyword>
<keyword evidence="1" id="KW-0812">Transmembrane</keyword>
<sequence>MEKWKPEILLKLLWIGLTLTTIYIFGWLTFGYLTFGNLFKEKYGFWNLLLPNILTVGLLIIYTKEILVGYQSKSTNQNLKSLLIFSVLIIILTLLQIPQFELLFTDLKSEPWQIVLSLIIILTSYVGIIMNRILKIKELKNENRIKITNHNNGNRYTTQ</sequence>
<feature type="transmembrane region" description="Helical" evidence="1">
    <location>
        <begin position="82"/>
        <end position="100"/>
    </location>
</feature>
<gene>
    <name evidence="2" type="ORF">C8N46_103408</name>
</gene>
<proteinExistence type="predicted"/>
<accession>A0A2T6C1Y7</accession>
<evidence type="ECO:0000256" key="1">
    <source>
        <dbReference type="SAM" id="Phobius"/>
    </source>
</evidence>
<feature type="transmembrane region" description="Helical" evidence="1">
    <location>
        <begin position="112"/>
        <end position="134"/>
    </location>
</feature>
<dbReference type="AlphaFoldDB" id="A0A2T6C1Y7"/>
<dbReference type="EMBL" id="QBKT01000003">
    <property type="protein sequence ID" value="PTX62308.1"/>
    <property type="molecule type" value="Genomic_DNA"/>
</dbReference>
<dbReference type="OrthoDB" id="1447745at2"/>
<feature type="transmembrane region" description="Helical" evidence="1">
    <location>
        <begin position="45"/>
        <end position="62"/>
    </location>
</feature>
<protein>
    <submittedName>
        <fullName evidence="2">Uncharacterized protein</fullName>
    </submittedName>
</protein>
<dbReference type="Proteomes" id="UP000244090">
    <property type="component" value="Unassembled WGS sequence"/>
</dbReference>
<name>A0A2T6C1Y7_9FLAO</name>
<evidence type="ECO:0000313" key="3">
    <source>
        <dbReference type="Proteomes" id="UP000244090"/>
    </source>
</evidence>
<dbReference type="RefSeq" id="WP_146169774.1">
    <property type="nucleotide sequence ID" value="NZ_QBKT01000003.1"/>
</dbReference>